<proteinExistence type="predicted"/>
<dbReference type="EMBL" id="LGUT01004073">
    <property type="protein sequence ID" value="KOG64013.1"/>
    <property type="molecule type" value="Genomic_DNA"/>
</dbReference>
<keyword evidence="2" id="KW-1185">Reference proteome</keyword>
<sequence length="48" mass="5337">LPWAAVASWMARLHEEADAAAVRTPLPPEPDRARVEDFLIRVRRASAA</sequence>
<protein>
    <submittedName>
        <fullName evidence="1">Nucleotidyltransferase</fullName>
    </submittedName>
</protein>
<dbReference type="Proteomes" id="UP000037020">
    <property type="component" value="Unassembled WGS sequence"/>
</dbReference>
<gene>
    <name evidence="1" type="ORF">ADK38_42085</name>
</gene>
<evidence type="ECO:0000313" key="2">
    <source>
        <dbReference type="Proteomes" id="UP000037020"/>
    </source>
</evidence>
<reference evidence="1 2" key="1">
    <citation type="submission" date="2015-07" db="EMBL/GenBank/DDBJ databases">
        <authorList>
            <person name="Ju K.-S."/>
            <person name="Doroghazi J.R."/>
            <person name="Metcalf W.W."/>
        </authorList>
    </citation>
    <scope>NUCLEOTIDE SEQUENCE [LARGE SCALE GENOMIC DNA]</scope>
    <source>
        <strain evidence="1 2">NRRL B-3589</strain>
    </source>
</reference>
<accession>A0ABR5ITI8</accession>
<feature type="non-terminal residue" evidence="1">
    <location>
        <position position="1"/>
    </location>
</feature>
<name>A0ABR5ITI8_9ACTN</name>
<comment type="caution">
    <text evidence="1">The sequence shown here is derived from an EMBL/GenBank/DDBJ whole genome shotgun (WGS) entry which is preliminary data.</text>
</comment>
<organism evidence="1 2">
    <name type="scientific">Streptomyces varsoviensis</name>
    <dbReference type="NCBI Taxonomy" id="67373"/>
    <lineage>
        <taxon>Bacteria</taxon>
        <taxon>Bacillati</taxon>
        <taxon>Actinomycetota</taxon>
        <taxon>Actinomycetes</taxon>
        <taxon>Kitasatosporales</taxon>
        <taxon>Streptomycetaceae</taxon>
        <taxon>Streptomyces</taxon>
    </lineage>
</organism>
<evidence type="ECO:0000313" key="1">
    <source>
        <dbReference type="EMBL" id="KOG64013.1"/>
    </source>
</evidence>